<evidence type="ECO:0000259" key="1">
    <source>
        <dbReference type="PROSITE" id="PS01179"/>
    </source>
</evidence>
<dbReference type="InterPro" id="IPR006020">
    <property type="entry name" value="PTB/PI_dom"/>
</dbReference>
<dbReference type="Gene3D" id="2.30.29.30">
    <property type="entry name" value="Pleckstrin-homology domain (PH domain)/Phosphotyrosine-binding domain (PTB)"/>
    <property type="match status" value="1"/>
</dbReference>
<accession>A0AAQ4EJP9</accession>
<proteinExistence type="predicted"/>
<name>A0AAQ4EJP9_AMBAM</name>
<gene>
    <name evidence="2" type="ORF">V5799_010802</name>
</gene>
<dbReference type="PROSITE" id="PS01179">
    <property type="entry name" value="PID"/>
    <property type="match status" value="1"/>
</dbReference>
<organism evidence="2 3">
    <name type="scientific">Amblyomma americanum</name>
    <name type="common">Lone star tick</name>
    <dbReference type="NCBI Taxonomy" id="6943"/>
    <lineage>
        <taxon>Eukaryota</taxon>
        <taxon>Metazoa</taxon>
        <taxon>Ecdysozoa</taxon>
        <taxon>Arthropoda</taxon>
        <taxon>Chelicerata</taxon>
        <taxon>Arachnida</taxon>
        <taxon>Acari</taxon>
        <taxon>Parasitiformes</taxon>
        <taxon>Ixodida</taxon>
        <taxon>Ixodoidea</taxon>
        <taxon>Ixodidae</taxon>
        <taxon>Amblyomminae</taxon>
        <taxon>Amblyomma</taxon>
    </lineage>
</organism>
<dbReference type="AlphaFoldDB" id="A0AAQ4EJP9"/>
<comment type="caution">
    <text evidence="2">The sequence shown here is derived from an EMBL/GenBank/DDBJ whole genome shotgun (WGS) entry which is preliminary data.</text>
</comment>
<dbReference type="InterPro" id="IPR011993">
    <property type="entry name" value="PH-like_dom_sf"/>
</dbReference>
<evidence type="ECO:0000313" key="2">
    <source>
        <dbReference type="EMBL" id="KAK8774663.1"/>
    </source>
</evidence>
<dbReference type="EMBL" id="JARKHS020015179">
    <property type="protein sequence ID" value="KAK8774663.1"/>
    <property type="molecule type" value="Genomic_DNA"/>
</dbReference>
<dbReference type="PANTHER" id="PTHR47695:SF3">
    <property type="entry name" value="PID DOMAIN-CONTAINING PROTEIN"/>
    <property type="match status" value="1"/>
</dbReference>
<dbReference type="SUPFAM" id="SSF50729">
    <property type="entry name" value="PH domain-like"/>
    <property type="match status" value="1"/>
</dbReference>
<sequence length="214" mass="23861">MSRLKEAVRASGQLKQRVQLTVSLQGIKARGEMTWVLLYHHLVHPISFISQDTSDARAAGYIYAARDDSYHYIAIKTEKAVAELEAAPVAVFEVVLNLNDRAKRTTPQECRHHPQSWAQTPYTLGYMQGGISSPQDASNAEPSVSNTTSVVEEQLDLQPQWNTLLEEILLKVMTTGAKAMLDLPDILDLKHHPISRARTRDSRGRCTTCASTFC</sequence>
<dbReference type="PANTHER" id="PTHR47695">
    <property type="entry name" value="PID DOMAIN-CONTAINING PROTEIN"/>
    <property type="match status" value="1"/>
</dbReference>
<reference evidence="2 3" key="1">
    <citation type="journal article" date="2023" name="Arcadia Sci">
        <title>De novo assembly of a long-read Amblyomma americanum tick genome.</title>
        <authorList>
            <person name="Chou S."/>
            <person name="Poskanzer K.E."/>
            <person name="Rollins M."/>
            <person name="Thuy-Boun P.S."/>
        </authorList>
    </citation>
    <scope>NUCLEOTIDE SEQUENCE [LARGE SCALE GENOMIC DNA]</scope>
    <source>
        <strain evidence="2">F_SG_1</strain>
        <tissue evidence="2">Salivary glands</tissue>
    </source>
</reference>
<dbReference type="Proteomes" id="UP001321473">
    <property type="component" value="Unassembled WGS sequence"/>
</dbReference>
<protein>
    <recommendedName>
        <fullName evidence="1">PID domain-containing protein</fullName>
    </recommendedName>
</protein>
<dbReference type="GO" id="GO:0005737">
    <property type="term" value="C:cytoplasm"/>
    <property type="evidence" value="ECO:0007669"/>
    <property type="project" value="TreeGrafter"/>
</dbReference>
<feature type="domain" description="PID" evidence="1">
    <location>
        <begin position="6"/>
        <end position="108"/>
    </location>
</feature>
<evidence type="ECO:0000313" key="3">
    <source>
        <dbReference type="Proteomes" id="UP001321473"/>
    </source>
</evidence>
<keyword evidence="3" id="KW-1185">Reference proteome</keyword>